<dbReference type="PANTHER" id="PTHR18867:SF12">
    <property type="entry name" value="DNA REPAIR PROTEIN RAD50"/>
    <property type="match status" value="1"/>
</dbReference>
<dbReference type="FunFam" id="3.40.50.300:FF:001195">
    <property type="entry name" value="DNA repair protein rad50"/>
    <property type="match status" value="1"/>
</dbReference>
<dbReference type="GO" id="GO:0003691">
    <property type="term" value="F:double-stranded telomeric DNA binding"/>
    <property type="evidence" value="ECO:0007669"/>
    <property type="project" value="TreeGrafter"/>
</dbReference>
<name>A0AAD7ASC3_9AGAR</name>
<dbReference type="GO" id="GO:0000722">
    <property type="term" value="P:telomere maintenance via recombination"/>
    <property type="evidence" value="ECO:0007669"/>
    <property type="project" value="TreeGrafter"/>
</dbReference>
<dbReference type="GO" id="GO:0016887">
    <property type="term" value="F:ATP hydrolysis activity"/>
    <property type="evidence" value="ECO:0007669"/>
    <property type="project" value="InterPro"/>
</dbReference>
<evidence type="ECO:0000256" key="14">
    <source>
        <dbReference type="ARBA" id="ARBA00049360"/>
    </source>
</evidence>
<evidence type="ECO:0000313" key="17">
    <source>
        <dbReference type="EMBL" id="KAJ7366879.1"/>
    </source>
</evidence>
<evidence type="ECO:0000256" key="9">
    <source>
        <dbReference type="ARBA" id="ARBA00022801"/>
    </source>
</evidence>
<dbReference type="GO" id="GO:0030870">
    <property type="term" value="C:Mre11 complex"/>
    <property type="evidence" value="ECO:0007669"/>
    <property type="project" value="TreeGrafter"/>
</dbReference>
<evidence type="ECO:0000256" key="5">
    <source>
        <dbReference type="ARBA" id="ARBA00017893"/>
    </source>
</evidence>
<comment type="subcellular location">
    <subcellularLocation>
        <location evidence="3">Chromosome</location>
    </subcellularLocation>
    <subcellularLocation>
        <location evidence="2">Nucleus</location>
    </subcellularLocation>
</comment>
<dbReference type="InterPro" id="IPR027417">
    <property type="entry name" value="P-loop_NTPase"/>
</dbReference>
<dbReference type="GO" id="GO:0051880">
    <property type="term" value="F:G-quadruplex DNA binding"/>
    <property type="evidence" value="ECO:0007669"/>
    <property type="project" value="TreeGrafter"/>
</dbReference>
<proteinExistence type="inferred from homology"/>
<evidence type="ECO:0000256" key="4">
    <source>
        <dbReference type="ARBA" id="ARBA00009439"/>
    </source>
</evidence>
<dbReference type="PANTHER" id="PTHR18867">
    <property type="entry name" value="RAD50"/>
    <property type="match status" value="1"/>
</dbReference>
<dbReference type="Proteomes" id="UP001218218">
    <property type="component" value="Unassembled WGS sequence"/>
</dbReference>
<comment type="catalytic activity">
    <reaction evidence="14">
        <text>ATP + H2O = ADP + phosphate + H(+)</text>
        <dbReference type="Rhea" id="RHEA:13065"/>
        <dbReference type="ChEBI" id="CHEBI:15377"/>
        <dbReference type="ChEBI" id="CHEBI:15378"/>
        <dbReference type="ChEBI" id="CHEBI:30616"/>
        <dbReference type="ChEBI" id="CHEBI:43474"/>
        <dbReference type="ChEBI" id="CHEBI:456216"/>
    </reaction>
</comment>
<evidence type="ECO:0000256" key="10">
    <source>
        <dbReference type="ARBA" id="ARBA00022833"/>
    </source>
</evidence>
<keyword evidence="11 15" id="KW-0175">Coiled coil</keyword>
<evidence type="ECO:0000256" key="11">
    <source>
        <dbReference type="ARBA" id="ARBA00023054"/>
    </source>
</evidence>
<keyword evidence="6" id="KW-0158">Chromosome</keyword>
<keyword evidence="8" id="KW-0227">DNA damage</keyword>
<keyword evidence="13" id="KW-0539">Nucleus</keyword>
<comment type="cofactor">
    <cofactor evidence="1">
        <name>Zn(2+)</name>
        <dbReference type="ChEBI" id="CHEBI:29105"/>
    </cofactor>
</comment>
<evidence type="ECO:0000256" key="7">
    <source>
        <dbReference type="ARBA" id="ARBA00022723"/>
    </source>
</evidence>
<feature type="coiled-coil region" evidence="15">
    <location>
        <begin position="217"/>
        <end position="244"/>
    </location>
</feature>
<keyword evidence="12" id="KW-0234">DNA repair</keyword>
<dbReference type="SUPFAM" id="SSF52540">
    <property type="entry name" value="P-loop containing nucleoside triphosphate hydrolases"/>
    <property type="match status" value="1"/>
</dbReference>
<evidence type="ECO:0000256" key="13">
    <source>
        <dbReference type="ARBA" id="ARBA00023242"/>
    </source>
</evidence>
<gene>
    <name evidence="17" type="ORF">DFH08DRAFT_178444</name>
</gene>
<evidence type="ECO:0000256" key="8">
    <source>
        <dbReference type="ARBA" id="ARBA00022763"/>
    </source>
</evidence>
<dbReference type="Gene3D" id="3.40.50.300">
    <property type="entry name" value="P-loop containing nucleotide triphosphate hydrolases"/>
    <property type="match status" value="1"/>
</dbReference>
<dbReference type="EMBL" id="JARIHO010000002">
    <property type="protein sequence ID" value="KAJ7366879.1"/>
    <property type="molecule type" value="Genomic_DNA"/>
</dbReference>
<keyword evidence="7" id="KW-0479">Metal-binding</keyword>
<feature type="domain" description="Rad50/SbcC-type AAA" evidence="16">
    <location>
        <begin position="6"/>
        <end position="232"/>
    </location>
</feature>
<evidence type="ECO:0000313" key="18">
    <source>
        <dbReference type="Proteomes" id="UP001218218"/>
    </source>
</evidence>
<evidence type="ECO:0000256" key="3">
    <source>
        <dbReference type="ARBA" id="ARBA00004286"/>
    </source>
</evidence>
<dbReference type="AlphaFoldDB" id="A0AAD7ASC3"/>
<evidence type="ECO:0000256" key="15">
    <source>
        <dbReference type="SAM" id="Coils"/>
    </source>
</evidence>
<reference evidence="17" key="1">
    <citation type="submission" date="2023-03" db="EMBL/GenBank/DDBJ databases">
        <title>Massive genome expansion in bonnet fungi (Mycena s.s.) driven by repeated elements and novel gene families across ecological guilds.</title>
        <authorList>
            <consortium name="Lawrence Berkeley National Laboratory"/>
            <person name="Harder C.B."/>
            <person name="Miyauchi S."/>
            <person name="Viragh M."/>
            <person name="Kuo A."/>
            <person name="Thoen E."/>
            <person name="Andreopoulos B."/>
            <person name="Lu D."/>
            <person name="Skrede I."/>
            <person name="Drula E."/>
            <person name="Henrissat B."/>
            <person name="Morin E."/>
            <person name="Kohler A."/>
            <person name="Barry K."/>
            <person name="LaButti K."/>
            <person name="Morin E."/>
            <person name="Salamov A."/>
            <person name="Lipzen A."/>
            <person name="Mereny Z."/>
            <person name="Hegedus B."/>
            <person name="Baldrian P."/>
            <person name="Stursova M."/>
            <person name="Weitz H."/>
            <person name="Taylor A."/>
            <person name="Grigoriev I.V."/>
            <person name="Nagy L.G."/>
            <person name="Martin F."/>
            <person name="Kauserud H."/>
        </authorList>
    </citation>
    <scope>NUCLEOTIDE SEQUENCE</scope>
    <source>
        <strain evidence="17">CBHHK002</strain>
    </source>
</reference>
<dbReference type="GO" id="GO:0000794">
    <property type="term" value="C:condensed nuclear chromosome"/>
    <property type="evidence" value="ECO:0007669"/>
    <property type="project" value="TreeGrafter"/>
</dbReference>
<protein>
    <recommendedName>
        <fullName evidence="5">DNA repair protein RAD50</fullName>
    </recommendedName>
</protein>
<organism evidence="17 18">
    <name type="scientific">Mycena albidolilacea</name>
    <dbReference type="NCBI Taxonomy" id="1033008"/>
    <lineage>
        <taxon>Eukaryota</taxon>
        <taxon>Fungi</taxon>
        <taxon>Dikarya</taxon>
        <taxon>Basidiomycota</taxon>
        <taxon>Agaricomycotina</taxon>
        <taxon>Agaricomycetes</taxon>
        <taxon>Agaricomycetidae</taxon>
        <taxon>Agaricales</taxon>
        <taxon>Marasmiineae</taxon>
        <taxon>Mycenaceae</taxon>
        <taxon>Mycena</taxon>
    </lineage>
</organism>
<evidence type="ECO:0000259" key="16">
    <source>
        <dbReference type="Pfam" id="PF13476"/>
    </source>
</evidence>
<dbReference type="Pfam" id="PF13476">
    <property type="entry name" value="AAA_23"/>
    <property type="match status" value="1"/>
</dbReference>
<dbReference type="InterPro" id="IPR038729">
    <property type="entry name" value="Rad50/SbcC_AAA"/>
</dbReference>
<keyword evidence="18" id="KW-1185">Reference proteome</keyword>
<dbReference type="GO" id="GO:0046872">
    <property type="term" value="F:metal ion binding"/>
    <property type="evidence" value="ECO:0007669"/>
    <property type="project" value="UniProtKB-KW"/>
</dbReference>
<accession>A0AAD7ASC3</accession>
<dbReference type="GO" id="GO:0007004">
    <property type="term" value="P:telomere maintenance via telomerase"/>
    <property type="evidence" value="ECO:0007669"/>
    <property type="project" value="TreeGrafter"/>
</dbReference>
<evidence type="ECO:0000256" key="2">
    <source>
        <dbReference type="ARBA" id="ARBA00004123"/>
    </source>
</evidence>
<comment type="caution">
    <text evidence="17">The sequence shown here is derived from an EMBL/GenBank/DDBJ whole genome shotgun (WGS) entry which is preliminary data.</text>
</comment>
<evidence type="ECO:0000256" key="1">
    <source>
        <dbReference type="ARBA" id="ARBA00001947"/>
    </source>
</evidence>
<dbReference type="GO" id="GO:0006302">
    <property type="term" value="P:double-strand break repair"/>
    <property type="evidence" value="ECO:0007669"/>
    <property type="project" value="InterPro"/>
</dbReference>
<keyword evidence="10" id="KW-0862">Zinc</keyword>
<comment type="similarity">
    <text evidence="4">Belongs to the SMC family. RAD50 subfamily.</text>
</comment>
<dbReference type="GO" id="GO:0070192">
    <property type="term" value="P:chromosome organization involved in meiotic cell cycle"/>
    <property type="evidence" value="ECO:0007669"/>
    <property type="project" value="TreeGrafter"/>
</dbReference>
<dbReference type="GO" id="GO:0043047">
    <property type="term" value="F:single-stranded telomeric DNA binding"/>
    <property type="evidence" value="ECO:0007669"/>
    <property type="project" value="TreeGrafter"/>
</dbReference>
<feature type="coiled-coil region" evidence="15">
    <location>
        <begin position="325"/>
        <end position="352"/>
    </location>
</feature>
<evidence type="ECO:0000256" key="6">
    <source>
        <dbReference type="ARBA" id="ARBA00022454"/>
    </source>
</evidence>
<evidence type="ECO:0000256" key="12">
    <source>
        <dbReference type="ARBA" id="ARBA00023204"/>
    </source>
</evidence>
<keyword evidence="9" id="KW-0378">Hydrolase</keyword>
<sequence length="606" mass="68223">MASLNKLAIRGIRSFDDKQISVIEFFSPVTVIVGHNGSGKTTIIECLKYATTGDQPPNTRGGAFIHDPKMANEKEVKAQVKLRFHAANGTRMLAVRNLSVTVKKTAGLTMKTLESILALADNDSAKGGKRGVISTKCAEMDTEIPQLLGVSKAVLENVIFCHQEDSYWPLAEPAALKKKFDDIFEATKYTKALDSIKSLRKDRVAELKTDKERLDGLSREKNHADKLKARIADLNQGIAAKEVEHDDTKKAYDEIVVSNLKFVEYATHFREVYLRVEHAQENMAKVQVDLDEARANLQEMPGTDAELEAKLNNSDGDLQLPRQKLIVERNKAEALEDELNAARKQHTELAKQQGTLKAEYDVRRPSVDASRNSADRFFQAQQERIAEREILIQKTSEKFKIKGFSSSGLDGEKVVEFKSKLDALWRKQKGHVESLQRDARAKNDEFTRKSTELNNAKQAFIAEKASFQTQLAQNQASITRDERKLEAGQNLPSELRTLTGDIKEKQSRLAKVQSEITAAKYDENLDKRTASTKALEERRDVLNSEFKALNLHSDSRAKLELKRKDVKAKTTEIEMTVQNANSSFRRLVGAEPQIETMEREVDRVNV</sequence>